<dbReference type="PANTHER" id="PTHR43298:SF2">
    <property type="entry name" value="FMN_FAD EXPORTER YEEO-RELATED"/>
    <property type="match status" value="1"/>
</dbReference>
<dbReference type="GO" id="GO:0005886">
    <property type="term" value="C:plasma membrane"/>
    <property type="evidence" value="ECO:0007669"/>
    <property type="project" value="UniProtKB-SubCell"/>
</dbReference>
<proteinExistence type="inferred from homology"/>
<evidence type="ECO:0000256" key="6">
    <source>
        <dbReference type="ARBA" id="ARBA00022449"/>
    </source>
</evidence>
<accession>A0A0S2VZI3</accession>
<dbReference type="EMBL" id="CP011307">
    <property type="protein sequence ID" value="ALP92473.1"/>
    <property type="molecule type" value="Genomic_DNA"/>
</dbReference>
<evidence type="ECO:0000256" key="8">
    <source>
        <dbReference type="ARBA" id="ARBA00022692"/>
    </source>
</evidence>
<keyword evidence="11 13" id="KW-0472">Membrane</keyword>
<keyword evidence="7" id="KW-1003">Cell membrane</keyword>
<evidence type="ECO:0000256" key="2">
    <source>
        <dbReference type="ARBA" id="ARBA00004651"/>
    </source>
</evidence>
<evidence type="ECO:0000256" key="13">
    <source>
        <dbReference type="SAM" id="Phobius"/>
    </source>
</evidence>
<reference evidence="14 15" key="1">
    <citation type="journal article" date="2015" name="Nat. Commun.">
        <title>Production of butyrate from lysine and the Amadori product fructoselysine by a human gut commensal.</title>
        <authorList>
            <person name="Bui T.P."/>
            <person name="Ritari J."/>
            <person name="Boeren S."/>
            <person name="de Waard P."/>
            <person name="Plugge C.M."/>
            <person name="de Vos W.M."/>
        </authorList>
    </citation>
    <scope>NUCLEOTIDE SEQUENCE [LARGE SCALE GENOMIC DNA]</scope>
    <source>
        <strain evidence="14 15">AF211</strain>
    </source>
</reference>
<evidence type="ECO:0000256" key="4">
    <source>
        <dbReference type="ARBA" id="ARBA00020268"/>
    </source>
</evidence>
<dbReference type="Pfam" id="PF01554">
    <property type="entry name" value="MatE"/>
    <property type="match status" value="2"/>
</dbReference>
<comment type="function">
    <text evidence="1">Multidrug efflux pump.</text>
</comment>
<feature type="transmembrane region" description="Helical" evidence="13">
    <location>
        <begin position="163"/>
        <end position="188"/>
    </location>
</feature>
<name>A0A0S2VZI3_9FIRM</name>
<evidence type="ECO:0000256" key="11">
    <source>
        <dbReference type="ARBA" id="ARBA00023136"/>
    </source>
</evidence>
<comment type="subcellular location">
    <subcellularLocation>
        <location evidence="2">Cell membrane</location>
        <topology evidence="2">Multi-pass membrane protein</topology>
    </subcellularLocation>
</comment>
<feature type="transmembrane region" description="Helical" evidence="13">
    <location>
        <begin position="359"/>
        <end position="384"/>
    </location>
</feature>
<reference evidence="15" key="2">
    <citation type="submission" date="2015-04" db="EMBL/GenBank/DDBJ databases">
        <title>A butyrogenic pathway from the amino acid lysine in a human gut commensal.</title>
        <authorList>
            <person name="de Vos W.M."/>
            <person name="Bui N.T.P."/>
            <person name="Plugge C.M."/>
            <person name="Ritari J."/>
        </authorList>
    </citation>
    <scope>NUCLEOTIDE SEQUENCE [LARGE SCALE GENOMIC DNA]</scope>
    <source>
        <strain evidence="15">AF211</strain>
    </source>
</reference>
<comment type="similarity">
    <text evidence="3">Belongs to the multi antimicrobial extrusion (MATE) (TC 2.A.66.1) family.</text>
</comment>
<feature type="transmembrane region" description="Helical" evidence="13">
    <location>
        <begin position="67"/>
        <end position="85"/>
    </location>
</feature>
<dbReference type="STRING" id="1297617.IB211_00077c"/>
<dbReference type="GO" id="GO:0042910">
    <property type="term" value="F:xenobiotic transmembrane transporter activity"/>
    <property type="evidence" value="ECO:0007669"/>
    <property type="project" value="InterPro"/>
</dbReference>
<evidence type="ECO:0000256" key="12">
    <source>
        <dbReference type="ARBA" id="ARBA00031636"/>
    </source>
</evidence>
<dbReference type="AlphaFoldDB" id="A0A0S2VZI3"/>
<evidence type="ECO:0000313" key="14">
    <source>
        <dbReference type="EMBL" id="ALP92473.1"/>
    </source>
</evidence>
<dbReference type="NCBIfam" id="TIGR00797">
    <property type="entry name" value="matE"/>
    <property type="match status" value="1"/>
</dbReference>
<dbReference type="InterPro" id="IPR050222">
    <property type="entry name" value="MATE_MdtK"/>
</dbReference>
<feature type="transmembrane region" description="Helical" evidence="13">
    <location>
        <begin position="105"/>
        <end position="129"/>
    </location>
</feature>
<feature type="transmembrane region" description="Helical" evidence="13">
    <location>
        <begin position="136"/>
        <end position="157"/>
    </location>
</feature>
<dbReference type="Proteomes" id="UP000064844">
    <property type="component" value="Chromosome"/>
</dbReference>
<keyword evidence="9 13" id="KW-1133">Transmembrane helix</keyword>
<gene>
    <name evidence="14" type="ORF">IB211_00077c</name>
</gene>
<evidence type="ECO:0000256" key="10">
    <source>
        <dbReference type="ARBA" id="ARBA00023065"/>
    </source>
</evidence>
<dbReference type="PATRIC" id="fig|1297617.4.peg.75"/>
<keyword evidence="6" id="KW-0050">Antiport</keyword>
<dbReference type="PIRSF" id="PIRSF006603">
    <property type="entry name" value="DinF"/>
    <property type="match status" value="1"/>
</dbReference>
<sequence length="420" mass="43974">MMLTAADLLMVSSLGTAAVAAVSIFSQPRMVILCFPRSFSVALSAYVARRRGQRPDASLTSCARASFLLGCGLSLLLLLSTWLGAVPLLRLAGAQSDYLSLALEYAFPALISLALSGPAIVLHGILAGVGDTRNVLAANVLGNGVNVVCNALLIYGLEPFPRLGVFGAGLGTAIGAGATLTYTLALFLRRGCSASLRGAGRWFPERGYLRALGPLAAGTFLEQAAERAGMFTFSRLVAELGTAAVSIHNICGSLCDIYYSFSQGLGRASLVQAGQALGSGRAGDLRQITAASRRAALWTGGGATLLYLLLRVPLLRLYHLDGGDLALGCEIMLFVAAVNIPEAWAMIHAGLLRGLGRTGFVAVYSLISIAVVRPILTVLLVYTFGLGLHGAWIALTVDQTTRAVCSMLGVRRVFPTRAKS</sequence>
<dbReference type="GO" id="GO:0015297">
    <property type="term" value="F:antiporter activity"/>
    <property type="evidence" value="ECO:0007669"/>
    <property type="project" value="UniProtKB-KW"/>
</dbReference>
<dbReference type="GO" id="GO:0006811">
    <property type="term" value="P:monoatomic ion transport"/>
    <property type="evidence" value="ECO:0007669"/>
    <property type="project" value="UniProtKB-KW"/>
</dbReference>
<feature type="transmembrane region" description="Helical" evidence="13">
    <location>
        <begin position="325"/>
        <end position="347"/>
    </location>
</feature>
<dbReference type="KEGG" id="ibu:IB211_00077c"/>
<keyword evidence="10" id="KW-0406">Ion transport</keyword>
<evidence type="ECO:0000256" key="1">
    <source>
        <dbReference type="ARBA" id="ARBA00003408"/>
    </source>
</evidence>
<keyword evidence="15" id="KW-1185">Reference proteome</keyword>
<keyword evidence="8 13" id="KW-0812">Transmembrane</keyword>
<organism evidence="14 15">
    <name type="scientific">Intestinimonas butyriciproducens</name>
    <dbReference type="NCBI Taxonomy" id="1297617"/>
    <lineage>
        <taxon>Bacteria</taxon>
        <taxon>Bacillati</taxon>
        <taxon>Bacillota</taxon>
        <taxon>Clostridia</taxon>
        <taxon>Eubacteriales</taxon>
        <taxon>Intestinimonas</taxon>
    </lineage>
</organism>
<evidence type="ECO:0000256" key="5">
    <source>
        <dbReference type="ARBA" id="ARBA00022448"/>
    </source>
</evidence>
<feature type="transmembrane region" description="Helical" evidence="13">
    <location>
        <begin position="295"/>
        <end position="313"/>
    </location>
</feature>
<dbReference type="PANTHER" id="PTHR43298">
    <property type="entry name" value="MULTIDRUG RESISTANCE PROTEIN NORM-RELATED"/>
    <property type="match status" value="1"/>
</dbReference>
<keyword evidence="5" id="KW-0813">Transport</keyword>
<evidence type="ECO:0000256" key="7">
    <source>
        <dbReference type="ARBA" id="ARBA00022475"/>
    </source>
</evidence>
<protein>
    <recommendedName>
        <fullName evidence="4">Probable multidrug resistance protein NorM</fullName>
    </recommendedName>
    <alternativeName>
        <fullName evidence="12">Multidrug-efflux transporter</fullName>
    </alternativeName>
</protein>
<dbReference type="InterPro" id="IPR002528">
    <property type="entry name" value="MATE_fam"/>
</dbReference>
<evidence type="ECO:0000313" key="15">
    <source>
        <dbReference type="Proteomes" id="UP000064844"/>
    </source>
</evidence>
<evidence type="ECO:0000256" key="9">
    <source>
        <dbReference type="ARBA" id="ARBA00022989"/>
    </source>
</evidence>
<evidence type="ECO:0000256" key="3">
    <source>
        <dbReference type="ARBA" id="ARBA00010199"/>
    </source>
</evidence>
<dbReference type="InterPro" id="IPR048279">
    <property type="entry name" value="MdtK-like"/>
</dbReference>